<proteinExistence type="predicted"/>
<feature type="region of interest" description="Disordered" evidence="1">
    <location>
        <begin position="1"/>
        <end position="38"/>
    </location>
</feature>
<organism evidence="2">
    <name type="scientific">Blastocystis hominis</name>
    <dbReference type="NCBI Taxonomy" id="12968"/>
    <lineage>
        <taxon>Eukaryota</taxon>
        <taxon>Sar</taxon>
        <taxon>Stramenopiles</taxon>
        <taxon>Bigyra</taxon>
        <taxon>Opalozoa</taxon>
        <taxon>Opalinata</taxon>
        <taxon>Blastocystidae</taxon>
        <taxon>Blastocystis</taxon>
    </lineage>
</organism>
<dbReference type="InParanoid" id="D8M668"/>
<dbReference type="GeneID" id="24920684"/>
<evidence type="ECO:0000256" key="1">
    <source>
        <dbReference type="SAM" id="MobiDB-lite"/>
    </source>
</evidence>
<protein>
    <submittedName>
        <fullName evidence="2">Uncharacterized protein</fullName>
    </submittedName>
</protein>
<dbReference type="RefSeq" id="XP_012897825.1">
    <property type="nucleotide sequence ID" value="XM_013042371.1"/>
</dbReference>
<dbReference type="AlphaFoldDB" id="D8M668"/>
<evidence type="ECO:0000313" key="2">
    <source>
        <dbReference type="EMBL" id="CBK23777.2"/>
    </source>
</evidence>
<accession>D8M668</accession>
<feature type="compositionally biased region" description="Basic residues" evidence="1">
    <location>
        <begin position="1"/>
        <end position="32"/>
    </location>
</feature>
<sequence length="88" mass="11012">MKIMKRKMNRNKEKKKKKKKKEKKKRKSRPKNMKNSQVVIRRITVNMEMKKRMRTTNQTLLWSNKLIKRQFCTQQSVYNRQMHTKQFL</sequence>
<reference evidence="2" key="1">
    <citation type="submission" date="2010-02" db="EMBL/GenBank/DDBJ databases">
        <title>Sequencing and annotation of the Blastocystis hominis genome.</title>
        <authorList>
            <person name="Wincker P."/>
        </authorList>
    </citation>
    <scope>NUCLEOTIDE SEQUENCE</scope>
    <source>
        <strain evidence="2">Singapore isolate B</strain>
    </source>
</reference>
<gene>
    <name evidence="2" type="ORF">GSBLH_T00003595001</name>
</gene>
<name>D8M668_BLAHO</name>
<keyword evidence="3" id="KW-1185">Reference proteome</keyword>
<evidence type="ECO:0000313" key="3">
    <source>
        <dbReference type="Proteomes" id="UP000008312"/>
    </source>
</evidence>
<dbReference type="EMBL" id="FN668661">
    <property type="protein sequence ID" value="CBK23777.2"/>
    <property type="molecule type" value="Genomic_DNA"/>
</dbReference>
<dbReference type="Proteomes" id="UP000008312">
    <property type="component" value="Unassembled WGS sequence"/>
</dbReference>